<protein>
    <submittedName>
        <fullName evidence="2">Serine hydrolase</fullName>
    </submittedName>
</protein>
<proteinExistence type="predicted"/>
<dbReference type="AlphaFoldDB" id="A0A2N5PFE2"/>
<name>A0A2N5PFE2_MEDGN</name>
<keyword evidence="2" id="KW-0378">Hydrolase</keyword>
<dbReference type="RefSeq" id="WP_101884133.1">
    <property type="nucleotide sequence ID" value="NZ_JANFXP010000014.1"/>
</dbReference>
<sequence>MNNIFTRTELNPIKLEEMLEELENTVELHSISVRYRGETVLEGAWSPFSLNDPQMMHSLSKIGTSICLGFAVDEGKLHLEDHLLDYVRDELPEAYDEALEDITIYDLLTMQAGSKECCNNVWFSRIEKDWETNWLKQPKIREDIGKVFHYDSGCSYTLSRIISKVMGENCLSIMQKRVFDKMNLGRINWLTSPEGHNTGGWGMYLTAPQISALAQLLLQKGNWKGEQIVPAWWIEEMGKPRVEIPGDEKKALTHYAYHIKAGKEIFAAEGAFGQYLICFRDLPVAIGITAGAREYLAADICLKYIKEAVSEPCKEEQLEAAEKALRTKISNLSLVQPEGTFRTARQEAERVFNRKILFTENPRKIESAVFTKEGYRIKIAAVIDGEQKVLYAGYKAWKRNDLYPTDFTKRYHSVAYAMDAEALYLSVGLMNTSYKEEYCLWVNSEEKVIVTWRPNVTYLPEEPDMVWKFTGTFE</sequence>
<dbReference type="PANTHER" id="PTHR43283">
    <property type="entry name" value="BETA-LACTAMASE-RELATED"/>
    <property type="match status" value="1"/>
</dbReference>
<evidence type="ECO:0000259" key="1">
    <source>
        <dbReference type="Pfam" id="PF00144"/>
    </source>
</evidence>
<dbReference type="SUPFAM" id="SSF56601">
    <property type="entry name" value="beta-lactamase/transpeptidase-like"/>
    <property type="match status" value="1"/>
</dbReference>
<reference evidence="2 3" key="1">
    <citation type="journal article" date="2017" name="Genome Med.">
        <title>A novel Ruminococcus gnavus clade enriched in inflammatory bowel disease patients.</title>
        <authorList>
            <person name="Hall A.B."/>
            <person name="Yassour M."/>
            <person name="Sauk J."/>
            <person name="Garner A."/>
            <person name="Jiang X."/>
            <person name="Arthur T."/>
            <person name="Lagoudas G.K."/>
            <person name="Vatanen T."/>
            <person name="Fornelos N."/>
            <person name="Wilson R."/>
            <person name="Bertha M."/>
            <person name="Cohen M."/>
            <person name="Garber J."/>
            <person name="Khalili H."/>
            <person name="Gevers D."/>
            <person name="Ananthakrishnan A.N."/>
            <person name="Kugathasan S."/>
            <person name="Lander E.S."/>
            <person name="Blainey P."/>
            <person name="Vlamakis H."/>
            <person name="Xavier R.J."/>
            <person name="Huttenhower C."/>
        </authorList>
    </citation>
    <scope>NUCLEOTIDE SEQUENCE [LARGE SCALE GENOMIC DNA]</scope>
    <source>
        <strain evidence="2 3">RJX1125</strain>
    </source>
</reference>
<dbReference type="InterPro" id="IPR050789">
    <property type="entry name" value="Diverse_Enzym_Activities"/>
</dbReference>
<feature type="domain" description="Beta-lactamase-related" evidence="1">
    <location>
        <begin position="31"/>
        <end position="288"/>
    </location>
</feature>
<dbReference type="Proteomes" id="UP000235093">
    <property type="component" value="Unassembled WGS sequence"/>
</dbReference>
<dbReference type="GO" id="GO:0016787">
    <property type="term" value="F:hydrolase activity"/>
    <property type="evidence" value="ECO:0007669"/>
    <property type="project" value="UniProtKB-KW"/>
</dbReference>
<accession>A0A2N5PFE2</accession>
<organism evidence="2 3">
    <name type="scientific">Mediterraneibacter gnavus</name>
    <name type="common">Ruminococcus gnavus</name>
    <dbReference type="NCBI Taxonomy" id="33038"/>
    <lineage>
        <taxon>Bacteria</taxon>
        <taxon>Bacillati</taxon>
        <taxon>Bacillota</taxon>
        <taxon>Clostridia</taxon>
        <taxon>Lachnospirales</taxon>
        <taxon>Lachnospiraceae</taxon>
        <taxon>Mediterraneibacter</taxon>
    </lineage>
</organism>
<dbReference type="InterPro" id="IPR012338">
    <property type="entry name" value="Beta-lactam/transpept-like"/>
</dbReference>
<comment type="caution">
    <text evidence="2">The sequence shown here is derived from an EMBL/GenBank/DDBJ whole genome shotgun (WGS) entry which is preliminary data.</text>
</comment>
<dbReference type="PANTHER" id="PTHR43283:SF7">
    <property type="entry name" value="BETA-LACTAMASE-RELATED DOMAIN-CONTAINING PROTEIN"/>
    <property type="match status" value="1"/>
</dbReference>
<dbReference type="Pfam" id="PF00144">
    <property type="entry name" value="Beta-lactamase"/>
    <property type="match status" value="1"/>
</dbReference>
<dbReference type="Gene3D" id="3.40.710.10">
    <property type="entry name" value="DD-peptidase/beta-lactamase superfamily"/>
    <property type="match status" value="1"/>
</dbReference>
<dbReference type="EMBL" id="NIHT01000016">
    <property type="protein sequence ID" value="PLT73793.1"/>
    <property type="molecule type" value="Genomic_DNA"/>
</dbReference>
<evidence type="ECO:0000313" key="3">
    <source>
        <dbReference type="Proteomes" id="UP000235093"/>
    </source>
</evidence>
<dbReference type="InterPro" id="IPR001466">
    <property type="entry name" value="Beta-lactam-related"/>
</dbReference>
<gene>
    <name evidence="2" type="ORF">CDL23_10990</name>
</gene>
<evidence type="ECO:0000313" key="2">
    <source>
        <dbReference type="EMBL" id="PLT73793.1"/>
    </source>
</evidence>